<proteinExistence type="predicted"/>
<name>A0A2U0SIV0_9SPHN</name>
<evidence type="ECO:0008006" key="3">
    <source>
        <dbReference type="Google" id="ProtNLM"/>
    </source>
</evidence>
<dbReference type="EMBL" id="QENQ01000001">
    <property type="protein sequence ID" value="PVX31276.1"/>
    <property type="molecule type" value="Genomic_DNA"/>
</dbReference>
<dbReference type="AlphaFoldDB" id="A0A2U0SIV0"/>
<reference evidence="1 2" key="1">
    <citation type="submission" date="2018-05" db="EMBL/GenBank/DDBJ databases">
        <title>Description of Sphingomonas pokkalii sp nov, isolated from the rhizosphere of saline tolerant pokkali rice and its draft genome analysis.</title>
        <authorList>
            <person name="Menon R."/>
            <person name="Kumari S."/>
            <person name="Rameshkumar N."/>
        </authorList>
    </citation>
    <scope>NUCLEOTIDE SEQUENCE [LARGE SCALE GENOMIC DNA]</scope>
    <source>
        <strain evidence="1 2">L3B27</strain>
    </source>
</reference>
<comment type="caution">
    <text evidence="1">The sequence shown here is derived from an EMBL/GenBank/DDBJ whole genome shotgun (WGS) entry which is preliminary data.</text>
</comment>
<organism evidence="1 2">
    <name type="scientific">Sphingomonas pokkalii</name>
    <dbReference type="NCBI Taxonomy" id="2175090"/>
    <lineage>
        <taxon>Bacteria</taxon>
        <taxon>Pseudomonadati</taxon>
        <taxon>Pseudomonadota</taxon>
        <taxon>Alphaproteobacteria</taxon>
        <taxon>Sphingomonadales</taxon>
        <taxon>Sphingomonadaceae</taxon>
        <taxon>Sphingomonas</taxon>
    </lineage>
</organism>
<sequence>MTGLGVGALCVAGLAVSPALQAQERDRLARAAVRTIPLSLNGVGGFTPAAADPKLAAALARSGISDSGFRFTPADSRSGVDRPLTVAVRARSNRAVDVDSRIAAAKPSAVNLTPIAYNLGVSVGWRRVALSGDVTHVDLVDQPGSRERKEVGLSYSGKRLSGRISAAEDRPLVDTPVLIGDKSSYALDLSSSYSVSRNLALTAGVRYKNERDRLPQLTNDSRRESQAIYIGTAFRF</sequence>
<evidence type="ECO:0000313" key="2">
    <source>
        <dbReference type="Proteomes" id="UP000245890"/>
    </source>
</evidence>
<dbReference type="OrthoDB" id="8479273at2"/>
<evidence type="ECO:0000313" key="1">
    <source>
        <dbReference type="EMBL" id="PVX31276.1"/>
    </source>
</evidence>
<protein>
    <recommendedName>
        <fullName evidence="3">Porin domain-containing protein</fullName>
    </recommendedName>
</protein>
<gene>
    <name evidence="1" type="ORF">DD559_02190</name>
</gene>
<accession>A0A2U0SIV0</accession>
<keyword evidence="2" id="KW-1185">Reference proteome</keyword>
<dbReference type="Proteomes" id="UP000245890">
    <property type="component" value="Unassembled WGS sequence"/>
</dbReference>